<keyword evidence="3" id="KW-1185">Reference proteome</keyword>
<dbReference type="SUPFAM" id="SSF48371">
    <property type="entry name" value="ARM repeat"/>
    <property type="match status" value="1"/>
</dbReference>
<reference evidence="2 3" key="1">
    <citation type="journal article" date="2021" name="Elife">
        <title>Chloroplast acquisition without the gene transfer in kleptoplastic sea slugs, Plakobranchus ocellatus.</title>
        <authorList>
            <person name="Maeda T."/>
            <person name="Takahashi S."/>
            <person name="Yoshida T."/>
            <person name="Shimamura S."/>
            <person name="Takaki Y."/>
            <person name="Nagai Y."/>
            <person name="Toyoda A."/>
            <person name="Suzuki Y."/>
            <person name="Arimoto A."/>
            <person name="Ishii H."/>
            <person name="Satoh N."/>
            <person name="Nishiyama T."/>
            <person name="Hasebe M."/>
            <person name="Maruyama T."/>
            <person name="Minagawa J."/>
            <person name="Obokata J."/>
            <person name="Shigenobu S."/>
        </authorList>
    </citation>
    <scope>NUCLEOTIDE SEQUENCE [LARGE SCALE GENOMIC DNA]</scope>
</reference>
<accession>A0AAV3YNI8</accession>
<dbReference type="InterPro" id="IPR016024">
    <property type="entry name" value="ARM-type_fold"/>
</dbReference>
<sequence>MNVQGDGYRPTSSNDRGGLNMLDKEMVLNLKPLNEFPVATACSCLRSEASNLSARPRSSSPARRLAQRFMHSTAVDASQVIEKQDDDDDDDSQTLTSLLATLYRFSSRVLNPLQAKSVTRLAHGFRVRENLTWSLSQQIVEFLECDSPPIQDATLIVLAKLASVVENIDFFFAQNPKIVDLVLSLASDAMTIEVQVAAFKVIEEISSHHGNISSWEAQLEDIVYPLLKGVLRNRASTQQQKLAALGVVRHLSHVPGLAGKIKQDVLAQLSAAHNDSKVKALFLEVLQGNLELTKQRIATDVLNSILLPVLTEMLADGPCEPQHQALTLLACLAQDESHRMSLLCSSKTVACCILCAKYSKCRKVIALGCRMLEQLLLTRNKKEAKRFMECNLGCIYHDKNSSRLKSEMSLIGSINRDQLMCITSLIGCFNSYCHWPLNRPRKRSGQMGNVEEFLSLNILGDEINELNHNHTVFVWSCVGSQVMALFRQITKRIQSCNNLMVLSSDTNTKKQQDSRFSSSTNAKTESFDTGQDSPSKSSQSSNPIAALHKEELELLKVSLKFVLLMSLATCYLKRPEHCERTASARSINESVERKAKEDLIEREACAERRVIRRGLVEEGVFHLVGMLANLDSAYIQILSATVLRLCIQPVTEKALSSIVRRKADLATSTTRNLRPHSAKDWLGRQSINQRVFSMSKPGIGQRPVSSVPYCTSVSRGRSEPVFVLDEGNGRRRPATARPSTVRWNWTQGHASRLESGTKYSLFSPLTPRAEKKTLYSKPTGDTVKLGSLRPQSAINRKSSSRLIDCTNQHGTTRPSSAKLASTNDVSKFEEAQFLDAPLDPSTSLSQQCCDRVLIATGEQILKGIFNSDLNIKKSSLLLLHDLVQHSMSELHMELSKMGCIPKLVDFLRINDDDELLEITGLTITRMLVSSDHRICQLFNIHGGSNLLMALLQNATSSELKAAVSSTLSTVNNGLTITRMLVSSDRRICQLFNIHGGSNLLMALLQNATSSELKAAVSSTLSTVNNVMHPSHQNDPNLSSRGHPTDIWEHIMQRWEGEDKVVEVLKQFL</sequence>
<proteinExistence type="predicted"/>
<evidence type="ECO:0000313" key="2">
    <source>
        <dbReference type="EMBL" id="GFN84679.1"/>
    </source>
</evidence>
<evidence type="ECO:0000313" key="3">
    <source>
        <dbReference type="Proteomes" id="UP000735302"/>
    </source>
</evidence>
<comment type="caution">
    <text evidence="2">The sequence shown here is derived from an EMBL/GenBank/DDBJ whole genome shotgun (WGS) entry which is preliminary data.</text>
</comment>
<feature type="region of interest" description="Disordered" evidence="1">
    <location>
        <begin position="510"/>
        <end position="542"/>
    </location>
</feature>
<dbReference type="Gene3D" id="1.25.10.10">
    <property type="entry name" value="Leucine-rich Repeat Variant"/>
    <property type="match status" value="2"/>
</dbReference>
<gene>
    <name evidence="2" type="ORF">PoB_001118500</name>
</gene>
<dbReference type="AlphaFoldDB" id="A0AAV3YNI8"/>
<dbReference type="InterPro" id="IPR011989">
    <property type="entry name" value="ARM-like"/>
</dbReference>
<dbReference type="EMBL" id="BLXT01001321">
    <property type="protein sequence ID" value="GFN84679.1"/>
    <property type="molecule type" value="Genomic_DNA"/>
</dbReference>
<organism evidence="2 3">
    <name type="scientific">Plakobranchus ocellatus</name>
    <dbReference type="NCBI Taxonomy" id="259542"/>
    <lineage>
        <taxon>Eukaryota</taxon>
        <taxon>Metazoa</taxon>
        <taxon>Spiralia</taxon>
        <taxon>Lophotrochozoa</taxon>
        <taxon>Mollusca</taxon>
        <taxon>Gastropoda</taxon>
        <taxon>Heterobranchia</taxon>
        <taxon>Euthyneura</taxon>
        <taxon>Panpulmonata</taxon>
        <taxon>Sacoglossa</taxon>
        <taxon>Placobranchoidea</taxon>
        <taxon>Plakobranchidae</taxon>
        <taxon>Plakobranchus</taxon>
    </lineage>
</organism>
<evidence type="ECO:0000256" key="1">
    <source>
        <dbReference type="SAM" id="MobiDB-lite"/>
    </source>
</evidence>
<feature type="compositionally biased region" description="Polar residues" evidence="1">
    <location>
        <begin position="514"/>
        <end position="532"/>
    </location>
</feature>
<name>A0AAV3YNI8_9GAST</name>
<protein>
    <submittedName>
        <fullName evidence="2">Synaptophysin</fullName>
    </submittedName>
</protein>
<dbReference type="Proteomes" id="UP000735302">
    <property type="component" value="Unassembled WGS sequence"/>
</dbReference>